<dbReference type="AlphaFoldDB" id="A0A7J6WGX5"/>
<dbReference type="EMBL" id="JABWDY010015774">
    <property type="protein sequence ID" value="KAF5196589.1"/>
    <property type="molecule type" value="Genomic_DNA"/>
</dbReference>
<dbReference type="Proteomes" id="UP000554482">
    <property type="component" value="Unassembled WGS sequence"/>
</dbReference>
<evidence type="ECO:0000313" key="2">
    <source>
        <dbReference type="Proteomes" id="UP000554482"/>
    </source>
</evidence>
<accession>A0A7J6WGX5</accession>
<name>A0A7J6WGX5_THATH</name>
<comment type="caution">
    <text evidence="1">The sequence shown here is derived from an EMBL/GenBank/DDBJ whole genome shotgun (WGS) entry which is preliminary data.</text>
</comment>
<dbReference type="Gene3D" id="3.30.559.10">
    <property type="entry name" value="Chloramphenicol acetyltransferase-like domain"/>
    <property type="match status" value="1"/>
</dbReference>
<evidence type="ECO:0008006" key="3">
    <source>
        <dbReference type="Google" id="ProtNLM"/>
    </source>
</evidence>
<protein>
    <recommendedName>
        <fullName evidence="3">Benzyl alcohol o-benzoyltransferase</fullName>
    </recommendedName>
</protein>
<gene>
    <name evidence="1" type="ORF">FRX31_013825</name>
</gene>
<dbReference type="Pfam" id="PF02458">
    <property type="entry name" value="Transferase"/>
    <property type="match status" value="1"/>
</dbReference>
<sequence length="73" mass="7932">MGFTDINYGWGKPVYGGTTRGNPPASFFVLTKNNNGEDGIGVIIDLPKPVMIRFALEIQKMIITDSSRIASSL</sequence>
<proteinExistence type="predicted"/>
<evidence type="ECO:0000313" key="1">
    <source>
        <dbReference type="EMBL" id="KAF5196589.1"/>
    </source>
</evidence>
<dbReference type="OrthoDB" id="1483986at2759"/>
<dbReference type="InterPro" id="IPR023213">
    <property type="entry name" value="CAT-like_dom_sf"/>
</dbReference>
<keyword evidence="2" id="KW-1185">Reference proteome</keyword>
<reference evidence="1 2" key="1">
    <citation type="submission" date="2020-06" db="EMBL/GenBank/DDBJ databases">
        <title>Transcriptomic and genomic resources for Thalictrum thalictroides and T. hernandezii: Facilitating candidate gene discovery in an emerging model plant lineage.</title>
        <authorList>
            <person name="Arias T."/>
            <person name="Riano-Pachon D.M."/>
            <person name="Di Stilio V.S."/>
        </authorList>
    </citation>
    <scope>NUCLEOTIDE SEQUENCE [LARGE SCALE GENOMIC DNA]</scope>
    <source>
        <strain evidence="2">cv. WT478/WT964</strain>
        <tissue evidence="1">Leaves</tissue>
    </source>
</reference>
<organism evidence="1 2">
    <name type="scientific">Thalictrum thalictroides</name>
    <name type="common">Rue-anemone</name>
    <name type="synonym">Anemone thalictroides</name>
    <dbReference type="NCBI Taxonomy" id="46969"/>
    <lineage>
        <taxon>Eukaryota</taxon>
        <taxon>Viridiplantae</taxon>
        <taxon>Streptophyta</taxon>
        <taxon>Embryophyta</taxon>
        <taxon>Tracheophyta</taxon>
        <taxon>Spermatophyta</taxon>
        <taxon>Magnoliopsida</taxon>
        <taxon>Ranunculales</taxon>
        <taxon>Ranunculaceae</taxon>
        <taxon>Thalictroideae</taxon>
        <taxon>Thalictrum</taxon>
    </lineage>
</organism>